<keyword evidence="12 15" id="KW-1133">Transmembrane helix</keyword>
<evidence type="ECO:0000256" key="4">
    <source>
        <dbReference type="ARBA" id="ARBA00022475"/>
    </source>
</evidence>
<dbReference type="InterPro" id="IPR004014">
    <property type="entry name" value="ATPase_P-typ_cation-transptr_N"/>
</dbReference>
<dbReference type="Pfam" id="PF00122">
    <property type="entry name" value="E1-E2_ATPase"/>
    <property type="match status" value="1"/>
</dbReference>
<feature type="transmembrane region" description="Helical" evidence="15">
    <location>
        <begin position="807"/>
        <end position="827"/>
    </location>
</feature>
<keyword evidence="7" id="KW-0479">Metal-binding</keyword>
<proteinExistence type="inferred from homology"/>
<dbReference type="EC" id="7.2.2.10" evidence="3"/>
<dbReference type="NCBIfam" id="TIGR01494">
    <property type="entry name" value="ATPase_P-type"/>
    <property type="match status" value="3"/>
</dbReference>
<dbReference type="RefSeq" id="WP_066668639.1">
    <property type="nucleotide sequence ID" value="NZ_LYVF01000164.1"/>
</dbReference>
<dbReference type="FunFam" id="1.20.1110.10:FF:000065">
    <property type="entry name" value="Sarcoplasmic/endoplasmic reticulum calcium ATPase 1"/>
    <property type="match status" value="1"/>
</dbReference>
<dbReference type="AlphaFoldDB" id="A0A1B7LEA9"/>
<keyword evidence="5" id="KW-0109">Calcium transport</keyword>
<evidence type="ECO:0000256" key="14">
    <source>
        <dbReference type="ARBA" id="ARBA00048694"/>
    </source>
</evidence>
<gene>
    <name evidence="17" type="ORF">A6M21_11220</name>
</gene>
<dbReference type="SUPFAM" id="SSF81665">
    <property type="entry name" value="Calcium ATPase, transmembrane domain M"/>
    <property type="match status" value="1"/>
</dbReference>
<feature type="transmembrane region" description="Helical" evidence="15">
    <location>
        <begin position="704"/>
        <end position="724"/>
    </location>
</feature>
<dbReference type="SFLD" id="SFLDS00003">
    <property type="entry name" value="Haloacid_Dehalogenase"/>
    <property type="match status" value="1"/>
</dbReference>
<dbReference type="Gene3D" id="3.40.1110.10">
    <property type="entry name" value="Calcium-transporting ATPase, cytoplasmic domain N"/>
    <property type="match status" value="1"/>
</dbReference>
<dbReference type="InterPro" id="IPR023298">
    <property type="entry name" value="ATPase_P-typ_TM_dom_sf"/>
</dbReference>
<keyword evidence="13 15" id="KW-0472">Membrane</keyword>
<keyword evidence="6 15" id="KW-0812">Transmembrane</keyword>
<dbReference type="PANTHER" id="PTHR43294">
    <property type="entry name" value="SODIUM/POTASSIUM-TRANSPORTING ATPASE SUBUNIT ALPHA"/>
    <property type="match status" value="1"/>
</dbReference>
<dbReference type="SUPFAM" id="SSF56784">
    <property type="entry name" value="HAD-like"/>
    <property type="match status" value="1"/>
</dbReference>
<dbReference type="SMART" id="SM00831">
    <property type="entry name" value="Cation_ATPase_N"/>
    <property type="match status" value="1"/>
</dbReference>
<dbReference type="InterPro" id="IPR059000">
    <property type="entry name" value="ATPase_P-type_domA"/>
</dbReference>
<name>A0A1B7LEA9_9FIRM</name>
<evidence type="ECO:0000256" key="13">
    <source>
        <dbReference type="ARBA" id="ARBA00023136"/>
    </source>
</evidence>
<dbReference type="PROSITE" id="PS00154">
    <property type="entry name" value="ATPASE_E1_E2"/>
    <property type="match status" value="1"/>
</dbReference>
<dbReference type="InterPro" id="IPR036412">
    <property type="entry name" value="HAD-like_sf"/>
</dbReference>
<feature type="transmembrane region" description="Helical" evidence="15">
    <location>
        <begin position="736"/>
        <end position="756"/>
    </location>
</feature>
<comment type="similarity">
    <text evidence="2">Belongs to the cation transport ATPase (P-type) (TC 3.A.3) family. Type IIA subfamily.</text>
</comment>
<dbReference type="OrthoDB" id="9760364at2"/>
<comment type="catalytic activity">
    <reaction evidence="14">
        <text>Ca(2+)(in) + ATP + H2O = Ca(2+)(out) + ADP + phosphate + H(+)</text>
        <dbReference type="Rhea" id="RHEA:18105"/>
        <dbReference type="ChEBI" id="CHEBI:15377"/>
        <dbReference type="ChEBI" id="CHEBI:15378"/>
        <dbReference type="ChEBI" id="CHEBI:29108"/>
        <dbReference type="ChEBI" id="CHEBI:30616"/>
        <dbReference type="ChEBI" id="CHEBI:43474"/>
        <dbReference type="ChEBI" id="CHEBI:456216"/>
        <dbReference type="EC" id="7.2.2.10"/>
    </reaction>
</comment>
<evidence type="ECO:0000256" key="5">
    <source>
        <dbReference type="ARBA" id="ARBA00022568"/>
    </source>
</evidence>
<feature type="domain" description="Cation-transporting P-type ATPase N-terminal" evidence="16">
    <location>
        <begin position="4"/>
        <end position="78"/>
    </location>
</feature>
<feature type="transmembrane region" description="Helical" evidence="15">
    <location>
        <begin position="53"/>
        <end position="76"/>
    </location>
</feature>
<evidence type="ECO:0000256" key="11">
    <source>
        <dbReference type="ARBA" id="ARBA00022967"/>
    </source>
</evidence>
<dbReference type="GO" id="GO:1902600">
    <property type="term" value="P:proton transmembrane transport"/>
    <property type="evidence" value="ECO:0007669"/>
    <property type="project" value="TreeGrafter"/>
</dbReference>
<comment type="subcellular location">
    <subcellularLocation>
        <location evidence="1">Cell membrane</location>
        <topology evidence="1">Multi-pass membrane protein</topology>
    </subcellularLocation>
</comment>
<dbReference type="SFLD" id="SFLDG00002">
    <property type="entry name" value="C1.7:_P-type_atpase_like"/>
    <property type="match status" value="1"/>
</dbReference>
<evidence type="ECO:0000256" key="15">
    <source>
        <dbReference type="SAM" id="Phobius"/>
    </source>
</evidence>
<feature type="transmembrane region" description="Helical" evidence="15">
    <location>
        <begin position="245"/>
        <end position="263"/>
    </location>
</feature>
<evidence type="ECO:0000256" key="10">
    <source>
        <dbReference type="ARBA" id="ARBA00022842"/>
    </source>
</evidence>
<dbReference type="InterPro" id="IPR044492">
    <property type="entry name" value="P_typ_ATPase_HD_dom"/>
</dbReference>
<dbReference type="GO" id="GO:0005524">
    <property type="term" value="F:ATP binding"/>
    <property type="evidence" value="ECO:0007669"/>
    <property type="project" value="UniProtKB-KW"/>
</dbReference>
<dbReference type="InterPro" id="IPR050510">
    <property type="entry name" value="Cation_transp_ATPase_P-type"/>
</dbReference>
<dbReference type="SUPFAM" id="SSF81660">
    <property type="entry name" value="Metal cation-transporting ATPase, ATP-binding domain N"/>
    <property type="match status" value="1"/>
</dbReference>
<reference evidence="17 18" key="1">
    <citation type="submission" date="2016-04" db="EMBL/GenBank/DDBJ databases">
        <authorList>
            <person name="Evans L.H."/>
            <person name="Alamgir A."/>
            <person name="Owens N."/>
            <person name="Weber N.D."/>
            <person name="Virtaneva K."/>
            <person name="Barbian K."/>
            <person name="Babar A."/>
            <person name="Rosenke K."/>
        </authorList>
    </citation>
    <scope>NUCLEOTIDE SEQUENCE [LARGE SCALE GENOMIC DNA]</scope>
    <source>
        <strain evidence="17 18">LMa1</strain>
    </source>
</reference>
<accession>A0A1B7LEA9</accession>
<evidence type="ECO:0000256" key="12">
    <source>
        <dbReference type="ARBA" id="ARBA00022989"/>
    </source>
</evidence>
<dbReference type="STRING" id="1838280.A6M21_11220"/>
<keyword evidence="4" id="KW-1003">Cell membrane</keyword>
<keyword evidence="18" id="KW-1185">Reference proteome</keyword>
<dbReference type="GO" id="GO:0046872">
    <property type="term" value="F:metal ion binding"/>
    <property type="evidence" value="ECO:0007669"/>
    <property type="project" value="UniProtKB-KW"/>
</dbReference>
<dbReference type="Proteomes" id="UP000078532">
    <property type="component" value="Unassembled WGS sequence"/>
</dbReference>
<evidence type="ECO:0000313" key="17">
    <source>
        <dbReference type="EMBL" id="OAT81431.1"/>
    </source>
</evidence>
<dbReference type="Gene3D" id="1.20.1110.10">
    <property type="entry name" value="Calcium-transporting ATPase, transmembrane domain"/>
    <property type="match status" value="1"/>
</dbReference>
<organism evidence="17 18">
    <name type="scientific">Desulfotomaculum copahuensis</name>
    <dbReference type="NCBI Taxonomy" id="1838280"/>
    <lineage>
        <taxon>Bacteria</taxon>
        <taxon>Bacillati</taxon>
        <taxon>Bacillota</taxon>
        <taxon>Clostridia</taxon>
        <taxon>Eubacteriales</taxon>
        <taxon>Desulfotomaculaceae</taxon>
        <taxon>Desulfotomaculum</taxon>
    </lineage>
</organism>
<keyword evidence="9" id="KW-0067">ATP-binding</keyword>
<dbReference type="Pfam" id="PF00690">
    <property type="entry name" value="Cation_ATPase_N"/>
    <property type="match status" value="1"/>
</dbReference>
<sequence>MAEQWYSLSGEEVAAVLNADAARGLTDREAKERAARFGPNQLARAPRVPLWRLFLDQFSDFMVLVLLAATVISGFLGEYADAVTIMIIVLVNAVLGCVQEFRAERSMEALKELTAPEARVIRNRMEGRIPAAELVPGDIVLLETGDRVPADLRLVQTVNLEVEESALTGESAPVKKHTAVIPGPVTPGDARNMAFLGTVITRGRGRGLVVATGMATEMGRIAGLIQEAGTEETPLQRRLAQLGKGLVAFCLAVCALVVVIGIYRGEPAYQMFLAGVSLAVAAIPEGLPAIVTVALAIGVQRMIRRQAIIRKLPAVETLGCATVICSDKTGTLTKNEMTVRRALIGGHEAEIGGEGYDPKGEIASTLSCQSFEYQIFFRIAALCNNAVLTRGETPIGGLFRGLVPRRVKTWDINGDPTEGALLVMAAKAGFWREELERREQRMAEFPFDAERKRMTVVYRQADGKLHAYVKGAPDVVLELCSHCLRNGRVVPLTARERAEILKQNAALAGRALRVLALAWRELPGGSGEVDEDRVEQSLIFAGLAGMIDPPRPSALAAVQRCRRAGIRVVMITGDHRLTAAAVAGELGILGRGENILGGAELDAMNDDELCRAAGDVPVYARVSPRHKLRIVRALKQGGQVVAMTGDGVNDAPAVKEADIGIAMGITGTDVTREASAMVLADDNFATIVAAVEEGRGIYDNIRKFIRYLLSCNVGEVLVMLLAVLAGLPLPLLPIQILWMNLVTDGLPAMALGVDPADRDIMFRRPRHPQESVFAHGLAWRILGSGAVIGLGTLLVFAWGLYGGSGNLTLARTMAFNTLVFSQLFFVFTCRSEKHTILEVGLFSNRHLLLAAGLSAVLQMAVNYIPRLQTVFHTAPLTGLQWSIIAGVALAPPLAGTLLKQLQLRVKEKISYLKV</sequence>
<dbReference type="FunFam" id="3.40.50.1000:FF:000028">
    <property type="entry name" value="Calcium-transporting P-type ATPase, putative"/>
    <property type="match status" value="1"/>
</dbReference>
<dbReference type="GO" id="GO:0016887">
    <property type="term" value="F:ATP hydrolysis activity"/>
    <property type="evidence" value="ECO:0007669"/>
    <property type="project" value="InterPro"/>
</dbReference>
<keyword evidence="11" id="KW-1278">Translocase</keyword>
<evidence type="ECO:0000256" key="2">
    <source>
        <dbReference type="ARBA" id="ARBA00005675"/>
    </source>
</evidence>
<dbReference type="InterPro" id="IPR023299">
    <property type="entry name" value="ATPase_P-typ_cyto_dom_N"/>
</dbReference>
<dbReference type="GO" id="GO:0005886">
    <property type="term" value="C:plasma membrane"/>
    <property type="evidence" value="ECO:0007669"/>
    <property type="project" value="UniProtKB-SubCell"/>
</dbReference>
<feature type="transmembrane region" description="Helical" evidence="15">
    <location>
        <begin position="269"/>
        <end position="297"/>
    </location>
</feature>
<comment type="caution">
    <text evidence="17">The sequence shown here is derived from an EMBL/GenBank/DDBJ whole genome shotgun (WGS) entry which is preliminary data.</text>
</comment>
<evidence type="ECO:0000256" key="1">
    <source>
        <dbReference type="ARBA" id="ARBA00004651"/>
    </source>
</evidence>
<dbReference type="GO" id="GO:0140352">
    <property type="term" value="P:export from cell"/>
    <property type="evidence" value="ECO:0007669"/>
    <property type="project" value="UniProtKB-ARBA"/>
</dbReference>
<dbReference type="InterPro" id="IPR023214">
    <property type="entry name" value="HAD_sf"/>
</dbReference>
<evidence type="ECO:0000256" key="9">
    <source>
        <dbReference type="ARBA" id="ARBA00022840"/>
    </source>
</evidence>
<dbReference type="Gene3D" id="2.70.150.10">
    <property type="entry name" value="Calcium-transporting ATPase, cytoplasmic transduction domain A"/>
    <property type="match status" value="1"/>
</dbReference>
<dbReference type="SFLD" id="SFLDF00027">
    <property type="entry name" value="p-type_atpase"/>
    <property type="match status" value="1"/>
</dbReference>
<keyword evidence="8" id="KW-0547">Nucleotide-binding</keyword>
<feature type="transmembrane region" description="Helical" evidence="15">
    <location>
        <begin position="777"/>
        <end position="801"/>
    </location>
</feature>
<evidence type="ECO:0000256" key="8">
    <source>
        <dbReference type="ARBA" id="ARBA00022741"/>
    </source>
</evidence>
<dbReference type="PANTHER" id="PTHR43294:SF21">
    <property type="entry name" value="CATION TRANSPORTING ATPASE"/>
    <property type="match status" value="1"/>
</dbReference>
<dbReference type="InterPro" id="IPR001757">
    <property type="entry name" value="P_typ_ATPase"/>
</dbReference>
<dbReference type="CDD" id="cd02089">
    <property type="entry name" value="P-type_ATPase_Ca_prok"/>
    <property type="match status" value="1"/>
</dbReference>
<dbReference type="InterPro" id="IPR018303">
    <property type="entry name" value="ATPase_P-typ_P_site"/>
</dbReference>
<evidence type="ECO:0000256" key="3">
    <source>
        <dbReference type="ARBA" id="ARBA00012790"/>
    </source>
</evidence>
<dbReference type="Pfam" id="PF13246">
    <property type="entry name" value="Cation_ATPase"/>
    <property type="match status" value="1"/>
</dbReference>
<dbReference type="InterPro" id="IPR006068">
    <property type="entry name" value="ATPase_P-typ_cation-transptr_C"/>
</dbReference>
<dbReference type="SUPFAM" id="SSF81653">
    <property type="entry name" value="Calcium ATPase, transduction domain A"/>
    <property type="match status" value="1"/>
</dbReference>
<dbReference type="FunFam" id="2.70.150.10:FF:000016">
    <property type="entry name" value="Calcium-transporting P-type ATPase putative"/>
    <property type="match status" value="1"/>
</dbReference>
<keyword evidence="5" id="KW-0813">Transport</keyword>
<protein>
    <recommendedName>
        <fullName evidence="3">P-type Ca(2+) transporter</fullName>
        <ecNumber evidence="3">7.2.2.10</ecNumber>
    </recommendedName>
</protein>
<evidence type="ECO:0000256" key="7">
    <source>
        <dbReference type="ARBA" id="ARBA00022723"/>
    </source>
</evidence>
<keyword evidence="5" id="KW-0106">Calcium</keyword>
<evidence type="ECO:0000256" key="6">
    <source>
        <dbReference type="ARBA" id="ARBA00022692"/>
    </source>
</evidence>
<dbReference type="InterPro" id="IPR008250">
    <property type="entry name" value="ATPase_P-typ_transduc_dom_A_sf"/>
</dbReference>
<feature type="transmembrane region" description="Helical" evidence="15">
    <location>
        <begin position="879"/>
        <end position="898"/>
    </location>
</feature>
<keyword evidence="5" id="KW-0406">Ion transport</keyword>
<feature type="transmembrane region" description="Helical" evidence="15">
    <location>
        <begin position="847"/>
        <end position="864"/>
    </location>
</feature>
<keyword evidence="10" id="KW-0460">Magnesium</keyword>
<dbReference type="Gene3D" id="3.40.50.1000">
    <property type="entry name" value="HAD superfamily/HAD-like"/>
    <property type="match status" value="1"/>
</dbReference>
<dbReference type="NCBIfam" id="TIGR01116">
    <property type="entry name" value="ATPase-IIA1_Ca"/>
    <property type="match status" value="1"/>
</dbReference>
<dbReference type="PRINTS" id="PR00120">
    <property type="entry name" value="HATPASE"/>
</dbReference>
<evidence type="ECO:0000259" key="16">
    <source>
        <dbReference type="SMART" id="SM00831"/>
    </source>
</evidence>
<dbReference type="PRINTS" id="PR00119">
    <property type="entry name" value="CATATPASE"/>
</dbReference>
<evidence type="ECO:0000313" key="18">
    <source>
        <dbReference type="Proteomes" id="UP000078532"/>
    </source>
</evidence>
<dbReference type="GO" id="GO:0005388">
    <property type="term" value="F:P-type calcium transporter activity"/>
    <property type="evidence" value="ECO:0007669"/>
    <property type="project" value="UniProtKB-EC"/>
</dbReference>
<dbReference type="InterPro" id="IPR005782">
    <property type="entry name" value="P-type_ATPase_IIA"/>
</dbReference>
<dbReference type="EMBL" id="LYVF01000164">
    <property type="protein sequence ID" value="OAT81431.1"/>
    <property type="molecule type" value="Genomic_DNA"/>
</dbReference>
<dbReference type="Pfam" id="PF00689">
    <property type="entry name" value="Cation_ATPase_C"/>
    <property type="match status" value="1"/>
</dbReference>